<dbReference type="EMBL" id="LAZR01055987">
    <property type="protein sequence ID" value="KKK75163.1"/>
    <property type="molecule type" value="Genomic_DNA"/>
</dbReference>
<comment type="caution">
    <text evidence="1">The sequence shown here is derived from an EMBL/GenBank/DDBJ whole genome shotgun (WGS) entry which is preliminary data.</text>
</comment>
<sequence length="133" mass="13763">MTTRAQGQRDVALSSLPFRGIAINDDTLNTAAITVYASDSGILFINKNTATTTYTLPVVADCKGKIFFFYSYVANDLVITGGTTDVMVGGDTSAVVDADKVTLGGVIGGWAIVTGDGTNYYALTGTGTWTASG</sequence>
<proteinExistence type="predicted"/>
<protein>
    <submittedName>
        <fullName evidence="1">Uncharacterized protein</fullName>
    </submittedName>
</protein>
<organism evidence="1">
    <name type="scientific">marine sediment metagenome</name>
    <dbReference type="NCBI Taxonomy" id="412755"/>
    <lineage>
        <taxon>unclassified sequences</taxon>
        <taxon>metagenomes</taxon>
        <taxon>ecological metagenomes</taxon>
    </lineage>
</organism>
<evidence type="ECO:0000313" key="1">
    <source>
        <dbReference type="EMBL" id="KKK75163.1"/>
    </source>
</evidence>
<name>A0A0F8Y1K5_9ZZZZ</name>
<gene>
    <name evidence="1" type="ORF">LCGC14_2876510</name>
</gene>
<reference evidence="1" key="1">
    <citation type="journal article" date="2015" name="Nature">
        <title>Complex archaea that bridge the gap between prokaryotes and eukaryotes.</title>
        <authorList>
            <person name="Spang A."/>
            <person name="Saw J.H."/>
            <person name="Jorgensen S.L."/>
            <person name="Zaremba-Niedzwiedzka K."/>
            <person name="Martijn J."/>
            <person name="Lind A.E."/>
            <person name="van Eijk R."/>
            <person name="Schleper C."/>
            <person name="Guy L."/>
            <person name="Ettema T.J."/>
        </authorList>
    </citation>
    <scope>NUCLEOTIDE SEQUENCE</scope>
</reference>
<accession>A0A0F8Y1K5</accession>
<dbReference type="AlphaFoldDB" id="A0A0F8Y1K5"/>